<dbReference type="Proteomes" id="UP001348149">
    <property type="component" value="Unassembled WGS sequence"/>
</dbReference>
<name>A0ABU6HEW1_9RHOB</name>
<gene>
    <name evidence="1" type="ORF">VK792_06880</name>
</gene>
<reference evidence="1 2" key="1">
    <citation type="submission" date="2024-01" db="EMBL/GenBank/DDBJ databases">
        <title>Mesobacterium rodlantinim sp. nov., isolated from shallow sea hydrothermal systems off Kueishantao Island.</title>
        <authorList>
            <person name="Su Z."/>
            <person name="Tang K."/>
        </authorList>
    </citation>
    <scope>NUCLEOTIDE SEQUENCE [LARGE SCALE GENOMIC DNA]</scope>
    <source>
        <strain evidence="1 2">TK19101</strain>
    </source>
</reference>
<comment type="caution">
    <text evidence="1">The sequence shown here is derived from an EMBL/GenBank/DDBJ whole genome shotgun (WGS) entry which is preliminary data.</text>
</comment>
<organism evidence="1 2">
    <name type="scientific">Mesobacterium hydrothermale</name>
    <dbReference type="NCBI Taxonomy" id="3111907"/>
    <lineage>
        <taxon>Bacteria</taxon>
        <taxon>Pseudomonadati</taxon>
        <taxon>Pseudomonadota</taxon>
        <taxon>Alphaproteobacteria</taxon>
        <taxon>Rhodobacterales</taxon>
        <taxon>Roseobacteraceae</taxon>
        <taxon>Mesobacterium</taxon>
    </lineage>
</organism>
<sequence>MSNLITINTLPRRDVKIEPAAVRRDWMEATPYRFAYRCLPLNIANAHGWHILTPSGFRCRWNGGAEQSAFEFEYENPQDPPAVSHFGSGILTFHIPAVITTPEGVSTFCTGPINRPKAGIYPMSGIIETDWLQFTFTMNWQAMEPDTWIEFEKDEPYCMIFPVRLDEIESYEMEVRSIEETPELQAGFEAYSKSRLEFNDKLKTSDPADGSARWQKHYFRGKFDGEKQATHRTALNLAQPKRT</sequence>
<dbReference type="RefSeq" id="WP_326296660.1">
    <property type="nucleotide sequence ID" value="NZ_JAYLLH010000007.1"/>
</dbReference>
<proteinExistence type="predicted"/>
<dbReference type="Pfam" id="PF19541">
    <property type="entry name" value="DUF6065"/>
    <property type="match status" value="1"/>
</dbReference>
<dbReference type="EMBL" id="JAYLLH010000007">
    <property type="protein sequence ID" value="MEC3861004.1"/>
    <property type="molecule type" value="Genomic_DNA"/>
</dbReference>
<accession>A0ABU6HEW1</accession>
<evidence type="ECO:0000313" key="1">
    <source>
        <dbReference type="EMBL" id="MEC3861004.1"/>
    </source>
</evidence>
<dbReference type="InterPro" id="IPR045709">
    <property type="entry name" value="DUF6065"/>
</dbReference>
<protein>
    <submittedName>
        <fullName evidence="1">DUF6065 family protein</fullName>
    </submittedName>
</protein>
<evidence type="ECO:0000313" key="2">
    <source>
        <dbReference type="Proteomes" id="UP001348149"/>
    </source>
</evidence>
<keyword evidence="2" id="KW-1185">Reference proteome</keyword>